<accession>A0ABU7SDI0</accession>
<dbReference type="RefSeq" id="WP_331208278.1">
    <property type="nucleotide sequence ID" value="NZ_JAZGQL010000008.1"/>
</dbReference>
<dbReference type="EMBL" id="JAZGQL010000008">
    <property type="protein sequence ID" value="MEE6308004.1"/>
    <property type="molecule type" value="Genomic_DNA"/>
</dbReference>
<evidence type="ECO:0000313" key="2">
    <source>
        <dbReference type="Proteomes" id="UP001339911"/>
    </source>
</evidence>
<gene>
    <name evidence="1" type="ORF">V1634_14340</name>
</gene>
<sequence>MAVDDRKSPGPTAEALALSVAEEPVLSAAVMTHPRRLPQARAVAAGLAPLDAALAVDPDPDGPPSTVRSARLAYAAVSPEATHHLVVQDDVRLPAGFVAAARQSLARQPRAAVSYFVEWGSRTASLVRFAALTGASWVPMVNPYVPTQALALPADTAREFAAFLSTQPETGSADDELALEFLRRAGVPCLVTVPNLVEHDDRSSLIGNHGHGVRLSACLLPDGPGPADETAPLRGPVLDVPAMLPFLAWTDGTATTIDTTDGSYSTRLPTGRVLAAEGWDEAGLTGAYQAAVDEIPAGDTVRAEIGDRHLYALWQTAVAMGTVLRGTWPATAARLAARLETPLVARALRTMGPGALRTFHDFDLLTGREDELAALVGTGLRHGAGRPPG</sequence>
<reference evidence="1 2" key="1">
    <citation type="submission" date="2024-01" db="EMBL/GenBank/DDBJ databases">
        <title>Genome insights into Plantactinospora veratri sp. nov.</title>
        <authorList>
            <person name="Wang L."/>
        </authorList>
    </citation>
    <scope>NUCLEOTIDE SEQUENCE [LARGE SCALE GENOMIC DNA]</scope>
    <source>
        <strain evidence="1 2">NEAU-FHS4</strain>
    </source>
</reference>
<comment type="caution">
    <text evidence="1">The sequence shown here is derived from an EMBL/GenBank/DDBJ whole genome shotgun (WGS) entry which is preliminary data.</text>
</comment>
<protein>
    <submittedName>
        <fullName evidence="1">Uncharacterized protein</fullName>
    </submittedName>
</protein>
<proteinExistence type="predicted"/>
<dbReference type="Proteomes" id="UP001339911">
    <property type="component" value="Unassembled WGS sequence"/>
</dbReference>
<evidence type="ECO:0000313" key="1">
    <source>
        <dbReference type="EMBL" id="MEE6308004.1"/>
    </source>
</evidence>
<keyword evidence="2" id="KW-1185">Reference proteome</keyword>
<name>A0ABU7SDI0_9ACTN</name>
<organism evidence="1 2">
    <name type="scientific">Plantactinospora veratri</name>
    <dbReference type="NCBI Taxonomy" id="1436122"/>
    <lineage>
        <taxon>Bacteria</taxon>
        <taxon>Bacillati</taxon>
        <taxon>Actinomycetota</taxon>
        <taxon>Actinomycetes</taxon>
        <taxon>Micromonosporales</taxon>
        <taxon>Micromonosporaceae</taxon>
        <taxon>Plantactinospora</taxon>
    </lineage>
</organism>